<feature type="region of interest" description="Disordered" evidence="2">
    <location>
        <begin position="390"/>
        <end position="409"/>
    </location>
</feature>
<name>A0AAD1Y956_EUPCR</name>
<dbReference type="AlphaFoldDB" id="A0AAD1Y956"/>
<feature type="region of interest" description="Disordered" evidence="2">
    <location>
        <begin position="267"/>
        <end position="305"/>
    </location>
</feature>
<feature type="region of interest" description="Disordered" evidence="2">
    <location>
        <begin position="526"/>
        <end position="553"/>
    </location>
</feature>
<evidence type="ECO:0000256" key="1">
    <source>
        <dbReference type="SAM" id="Coils"/>
    </source>
</evidence>
<evidence type="ECO:0000313" key="3">
    <source>
        <dbReference type="EMBL" id="CAI2386635.1"/>
    </source>
</evidence>
<dbReference type="Proteomes" id="UP001295684">
    <property type="component" value="Unassembled WGS sequence"/>
</dbReference>
<sequence length="553" mass="64576">MQARIIIYRPIRIKKDLLLKSLANCRTGKELIRRRKKQKSFGNTQNSSFEYSHPTFESQISGKPCVVLENKSDHLIRMNYVRYVKTQFHEMRLDEERQQDEDSDCDIIFKYSSDGRVNPKQRTLNSKVYDFYREYKKLNQEKDSGLISIEEYQNRCKDLEEIHREEIIQEMEQSYDVDGYNKFLSNIASEKRMPKASFQTPILNIKPKTHQTKRSIPRTILRAVKNKPHDTVIPGDTKLKAYRDALQMLDKIKATVDDQVVINGSSLKDRLETHSPDYPQIDENKMETLETKPKDDSSQELTERSEKKVVYCNNKKKSNFVKIPDINKDLDDTLERPFNEEDERNDQSQISSDNIKHQNVVGSKFPSIDQPYIDNYEDSRMETLESKPYYGSINQRNEENKSKSSLNGSKFGYSTKYLNQKDCIDKTVDYRTPFQPLKPSITKRPQEEEISSTVFITTRPSDGPHSKSLGQRNSRNIPTYANDKSDTHSGGQIMGPAEKGLKGFLQTYFKGRKKGQDIFDRFIKQEKPNSSNMHLKMKNKSRKLKNHPSYNYL</sequence>
<comment type="caution">
    <text evidence="3">The sequence shown here is derived from an EMBL/GenBank/DDBJ whole genome shotgun (WGS) entry which is preliminary data.</text>
</comment>
<proteinExistence type="predicted"/>
<feature type="region of interest" description="Disordered" evidence="2">
    <location>
        <begin position="337"/>
        <end position="363"/>
    </location>
</feature>
<accession>A0AAD1Y956</accession>
<feature type="coiled-coil region" evidence="1">
    <location>
        <begin position="135"/>
        <end position="169"/>
    </location>
</feature>
<feature type="compositionally biased region" description="Basic residues" evidence="2">
    <location>
        <begin position="535"/>
        <end position="546"/>
    </location>
</feature>
<feature type="compositionally biased region" description="Polar residues" evidence="2">
    <location>
        <begin position="468"/>
        <end position="479"/>
    </location>
</feature>
<dbReference type="EMBL" id="CAMPGE010029159">
    <property type="protein sequence ID" value="CAI2386635.1"/>
    <property type="molecule type" value="Genomic_DNA"/>
</dbReference>
<feature type="region of interest" description="Disordered" evidence="2">
    <location>
        <begin position="457"/>
        <end position="490"/>
    </location>
</feature>
<protein>
    <submittedName>
        <fullName evidence="3">Uncharacterized protein</fullName>
    </submittedName>
</protein>
<keyword evidence="1" id="KW-0175">Coiled coil</keyword>
<reference evidence="3" key="1">
    <citation type="submission" date="2023-07" db="EMBL/GenBank/DDBJ databases">
        <authorList>
            <consortium name="AG Swart"/>
            <person name="Singh M."/>
            <person name="Singh A."/>
            <person name="Seah K."/>
            <person name="Emmerich C."/>
        </authorList>
    </citation>
    <scope>NUCLEOTIDE SEQUENCE</scope>
    <source>
        <strain evidence="3">DP1</strain>
    </source>
</reference>
<organism evidence="3 4">
    <name type="scientific">Euplotes crassus</name>
    <dbReference type="NCBI Taxonomy" id="5936"/>
    <lineage>
        <taxon>Eukaryota</taxon>
        <taxon>Sar</taxon>
        <taxon>Alveolata</taxon>
        <taxon>Ciliophora</taxon>
        <taxon>Intramacronucleata</taxon>
        <taxon>Spirotrichea</taxon>
        <taxon>Hypotrichia</taxon>
        <taxon>Euplotida</taxon>
        <taxon>Euplotidae</taxon>
        <taxon>Moneuplotes</taxon>
    </lineage>
</organism>
<gene>
    <name evidence="3" type="ORF">ECRASSUSDP1_LOCUS28257</name>
</gene>
<feature type="compositionally biased region" description="Basic and acidic residues" evidence="2">
    <location>
        <begin position="282"/>
        <end position="305"/>
    </location>
</feature>
<evidence type="ECO:0000256" key="2">
    <source>
        <dbReference type="SAM" id="MobiDB-lite"/>
    </source>
</evidence>
<evidence type="ECO:0000313" key="4">
    <source>
        <dbReference type="Proteomes" id="UP001295684"/>
    </source>
</evidence>
<keyword evidence="4" id="KW-1185">Reference proteome</keyword>